<dbReference type="Proteomes" id="UP000789525">
    <property type="component" value="Unassembled WGS sequence"/>
</dbReference>
<proteinExistence type="predicted"/>
<organism evidence="1 2">
    <name type="scientific">Acaulospora colombiana</name>
    <dbReference type="NCBI Taxonomy" id="27376"/>
    <lineage>
        <taxon>Eukaryota</taxon>
        <taxon>Fungi</taxon>
        <taxon>Fungi incertae sedis</taxon>
        <taxon>Mucoromycota</taxon>
        <taxon>Glomeromycotina</taxon>
        <taxon>Glomeromycetes</taxon>
        <taxon>Diversisporales</taxon>
        <taxon>Acaulosporaceae</taxon>
        <taxon>Acaulospora</taxon>
    </lineage>
</organism>
<evidence type="ECO:0000313" key="2">
    <source>
        <dbReference type="Proteomes" id="UP000789525"/>
    </source>
</evidence>
<protein>
    <submittedName>
        <fullName evidence="1">4548_t:CDS:1</fullName>
    </submittedName>
</protein>
<accession>A0ACA9LZX6</accession>
<comment type="caution">
    <text evidence="1">The sequence shown here is derived from an EMBL/GenBank/DDBJ whole genome shotgun (WGS) entry which is preliminary data.</text>
</comment>
<sequence>MPTQDRNKGIKKPASKLSKPSKPPEISSTRTTNKIFGIVKNSASTKASPAKDKRVTFTECQHLTDNKKKLISKNTSVAKHPSKKILKERIEKKSEEDLIDEIESLEEDQESVSSENDYENLSEESENEVSDDSENLVNDIEIDESDDSELSEENDDTLQDSAADIADENEEPAAKRVKKENPNQARIKKAFERKRKADRKLDPEYILGLKECWEFARRIDISPEERRKYMNELFELIDGIIPELLFKHDTSRIIQTVLKYGTKEQISKIASELEGRWLEASKSKYAKDKIVSELEGNVARLLMHSEARNIVLEAYELSNGKQRLSLIQEFYGPEFTLFKACRSINLYELIGKHVPEILHTREGAKVAMFCLLYASAKERKGILQSMKDYVDKICCEEYGYLVLLRAFDVVDDTVSVTKYIIDDPIVRARELRKVITPALIEYAKNNTAHMLSSPYTTQILFETMLCGESSAEEKTPVLENIASIISEKRIDSEDNIMLTYVNRFLKVLVQGGHRRYPKRNIAEKDNPSDYIGSIDGKPIIGDNKGDASFVVLALLENHETKEEVGSILVKGMDSIRNAALEDDRSGASLILKALSELSFHKQKGDTKKVETKKRSSVVSRGKKGGKRRKHNADA</sequence>
<reference evidence="1" key="1">
    <citation type="submission" date="2021-06" db="EMBL/GenBank/DDBJ databases">
        <authorList>
            <person name="Kallberg Y."/>
            <person name="Tangrot J."/>
            <person name="Rosling A."/>
        </authorList>
    </citation>
    <scope>NUCLEOTIDE SEQUENCE</scope>
    <source>
        <strain evidence="1">CL356</strain>
    </source>
</reference>
<dbReference type="EMBL" id="CAJVPT010008978">
    <property type="protein sequence ID" value="CAG8557388.1"/>
    <property type="molecule type" value="Genomic_DNA"/>
</dbReference>
<evidence type="ECO:0000313" key="1">
    <source>
        <dbReference type="EMBL" id="CAG8557388.1"/>
    </source>
</evidence>
<gene>
    <name evidence="1" type="ORF">ACOLOM_LOCUS5096</name>
</gene>
<keyword evidence="2" id="KW-1185">Reference proteome</keyword>
<name>A0ACA9LZX6_9GLOM</name>